<evidence type="ECO:0000256" key="1">
    <source>
        <dbReference type="SAM" id="Phobius"/>
    </source>
</evidence>
<evidence type="ECO:0000313" key="4">
    <source>
        <dbReference type="WBParaSite" id="SCUD_0000032301-mRNA-1"/>
    </source>
</evidence>
<reference evidence="4" key="1">
    <citation type="submission" date="2016-06" db="UniProtKB">
        <authorList>
            <consortium name="WormBaseParasite"/>
        </authorList>
    </citation>
    <scope>IDENTIFICATION</scope>
</reference>
<evidence type="ECO:0000313" key="2">
    <source>
        <dbReference type="EMBL" id="VDO60859.1"/>
    </source>
</evidence>
<dbReference type="Proteomes" id="UP000279833">
    <property type="component" value="Unassembled WGS sequence"/>
</dbReference>
<reference evidence="2 3" key="2">
    <citation type="submission" date="2018-11" db="EMBL/GenBank/DDBJ databases">
        <authorList>
            <consortium name="Pathogen Informatics"/>
        </authorList>
    </citation>
    <scope>NUCLEOTIDE SEQUENCE [LARGE SCALE GENOMIC DNA]</scope>
    <source>
        <strain evidence="2">Dakar</strain>
        <strain evidence="3">Dakar, Senegal</strain>
    </source>
</reference>
<dbReference type="WBParaSite" id="SCUD_0000032301-mRNA-1">
    <property type="protein sequence ID" value="SCUD_0000032301-mRNA-1"/>
    <property type="gene ID" value="SCUD_0000032301"/>
</dbReference>
<feature type="transmembrane region" description="Helical" evidence="1">
    <location>
        <begin position="6"/>
        <end position="29"/>
    </location>
</feature>
<keyword evidence="1" id="KW-1133">Transmembrane helix</keyword>
<dbReference type="EMBL" id="UZAK01000197">
    <property type="protein sequence ID" value="VDO60859.1"/>
    <property type="molecule type" value="Genomic_DNA"/>
</dbReference>
<gene>
    <name evidence="2" type="ORF">SCUD_LOCUS324</name>
</gene>
<proteinExistence type="predicted"/>
<dbReference type="AlphaFoldDB" id="A0A183JCB7"/>
<keyword evidence="1" id="KW-0812">Transmembrane</keyword>
<accession>A0A183JCB7</accession>
<evidence type="ECO:0000313" key="3">
    <source>
        <dbReference type="Proteomes" id="UP000279833"/>
    </source>
</evidence>
<organism evidence="4">
    <name type="scientific">Schistosoma curassoni</name>
    <dbReference type="NCBI Taxonomy" id="6186"/>
    <lineage>
        <taxon>Eukaryota</taxon>
        <taxon>Metazoa</taxon>
        <taxon>Spiralia</taxon>
        <taxon>Lophotrochozoa</taxon>
        <taxon>Platyhelminthes</taxon>
        <taxon>Trematoda</taxon>
        <taxon>Digenea</taxon>
        <taxon>Strigeidida</taxon>
        <taxon>Schistosomatoidea</taxon>
        <taxon>Schistosomatidae</taxon>
        <taxon>Schistosoma</taxon>
    </lineage>
</organism>
<keyword evidence="1" id="KW-0472">Membrane</keyword>
<name>A0A183JCB7_9TREM</name>
<protein>
    <submittedName>
        <fullName evidence="2 4">Uncharacterized protein</fullName>
    </submittedName>
</protein>
<keyword evidence="3" id="KW-1185">Reference proteome</keyword>
<sequence>MPCLSITISLIHSHIGLILVQMLFPILWYDVVCLVGI</sequence>